<feature type="compositionally biased region" description="Polar residues" evidence="1">
    <location>
        <begin position="25"/>
        <end position="43"/>
    </location>
</feature>
<organism evidence="2">
    <name type="scientific">Solanum lycopersicum</name>
    <name type="common">Tomato</name>
    <name type="synonym">Lycopersicon esculentum</name>
    <dbReference type="NCBI Taxonomy" id="4081"/>
    <lineage>
        <taxon>Eukaryota</taxon>
        <taxon>Viridiplantae</taxon>
        <taxon>Streptophyta</taxon>
        <taxon>Embryophyta</taxon>
        <taxon>Tracheophyta</taxon>
        <taxon>Spermatophyta</taxon>
        <taxon>Magnoliopsida</taxon>
        <taxon>eudicotyledons</taxon>
        <taxon>Gunneridae</taxon>
        <taxon>Pentapetalae</taxon>
        <taxon>asterids</taxon>
        <taxon>lamiids</taxon>
        <taxon>Solanales</taxon>
        <taxon>Solanaceae</taxon>
        <taxon>Solanoideae</taxon>
        <taxon>Solaneae</taxon>
        <taxon>Solanum</taxon>
        <taxon>Solanum subgen. Lycopersicon</taxon>
    </lineage>
</organism>
<keyword evidence="3" id="KW-1185">Reference proteome</keyword>
<reference evidence="2" key="1">
    <citation type="journal article" date="2012" name="Nature">
        <title>The tomato genome sequence provides insights into fleshy fruit evolution.</title>
        <authorList>
            <consortium name="Tomato Genome Consortium"/>
        </authorList>
    </citation>
    <scope>NUCLEOTIDE SEQUENCE [LARGE SCALE GENOMIC DNA]</scope>
    <source>
        <strain evidence="2">cv. Heinz 1706</strain>
    </source>
</reference>
<feature type="compositionally biased region" description="Low complexity" evidence="1">
    <location>
        <begin position="44"/>
        <end position="59"/>
    </location>
</feature>
<sequence length="102" mass="11532">MSNRYSNQNRNEKTQKKFVPKKEMQASQTLANSFRQSVSIKSEGSTNADNSSSAGSSAGEVKSRVRMGESGAWVPAAIPSGKFVDYLRVHWILWNRSVWWMF</sequence>
<dbReference type="Proteomes" id="UP000004994">
    <property type="component" value="Chromosome 4"/>
</dbReference>
<dbReference type="AlphaFoldDB" id="A0A3Q7G695"/>
<dbReference type="InParanoid" id="A0A3Q7G695"/>
<accession>A0A3Q7G695</accession>
<dbReference type="EnsemblPlants" id="Solyc04g077930.3.1">
    <property type="protein sequence ID" value="Solyc04g077930.3.1"/>
    <property type="gene ID" value="Solyc04g077930.3"/>
</dbReference>
<reference evidence="2" key="2">
    <citation type="submission" date="2019-01" db="UniProtKB">
        <authorList>
            <consortium name="EnsemblPlants"/>
        </authorList>
    </citation>
    <scope>IDENTIFICATION</scope>
    <source>
        <strain evidence="2">cv. Heinz 1706</strain>
    </source>
</reference>
<proteinExistence type="predicted"/>
<feature type="region of interest" description="Disordered" evidence="1">
    <location>
        <begin position="1"/>
        <end position="62"/>
    </location>
</feature>
<protein>
    <submittedName>
        <fullName evidence="2">Uncharacterized protein</fullName>
    </submittedName>
</protein>
<feature type="compositionally biased region" description="Basic and acidic residues" evidence="1">
    <location>
        <begin position="10"/>
        <end position="24"/>
    </location>
</feature>
<dbReference type="Gramene" id="Solyc04g077930.3.1">
    <property type="protein sequence ID" value="Solyc04g077930.3.1"/>
    <property type="gene ID" value="Solyc04g077930.3"/>
</dbReference>
<name>A0A3Q7G695_SOLLC</name>
<evidence type="ECO:0000313" key="2">
    <source>
        <dbReference type="EnsemblPlants" id="Solyc04g077930.3.1"/>
    </source>
</evidence>
<evidence type="ECO:0000256" key="1">
    <source>
        <dbReference type="SAM" id="MobiDB-lite"/>
    </source>
</evidence>
<evidence type="ECO:0000313" key="3">
    <source>
        <dbReference type="Proteomes" id="UP000004994"/>
    </source>
</evidence>